<dbReference type="PANTHER" id="PTHR37296:SF1">
    <property type="entry name" value="CONSERVED VIRULENCE FACTOR B"/>
    <property type="match status" value="1"/>
</dbReference>
<comment type="similarity">
    <text evidence="1">Belongs to the CvfB family.</text>
</comment>
<protein>
    <recommendedName>
        <fullName evidence="2">S1 motif domain-containing protein</fullName>
    </recommendedName>
</protein>
<dbReference type="Pfam" id="PF17783">
    <property type="entry name" value="WHD_CvfB"/>
    <property type="match status" value="1"/>
</dbReference>
<comment type="caution">
    <text evidence="3">The sequence shown here is derived from an EMBL/GenBank/DDBJ whole genome shotgun (WGS) entry which is preliminary data.</text>
</comment>
<feature type="domain" description="S1 motif" evidence="2">
    <location>
        <begin position="69"/>
        <end position="131"/>
    </location>
</feature>
<dbReference type="PATRIC" id="fig|555500.3.peg.834"/>
<evidence type="ECO:0000256" key="1">
    <source>
        <dbReference type="PIRNR" id="PIRNR012524"/>
    </source>
</evidence>
<proteinExistence type="inferred from homology"/>
<dbReference type="AlphaFoldDB" id="K2QMI4"/>
<dbReference type="GO" id="GO:0003676">
    <property type="term" value="F:nucleic acid binding"/>
    <property type="evidence" value="ECO:0007669"/>
    <property type="project" value="InterPro"/>
</dbReference>
<sequence>MIHIGEYNTLEILRETSVGIFLGDDSGNDVLLPNKYVPKEFEIGQSITVFCYLDHEERPVATTLKPKVVKGEFALLKVVEVNNIGAFLDWGLEKHLFVPFREQARKMEQGKWYLVYVYEDEQTKRLVASSKTNQFVSNENVELVFNDQVQIIVSRFTDMGVEVIINNKYKGLIYNDELFEPLKLGSLHLGYIKKIREDQKIDISLKPQGYKAIQPASQKILDQLKDNNGYLALGDKSDPELIKMTLNLSKKSFKKAIGALYKEKLISIDPDGIRLK</sequence>
<organism evidence="3 4">
    <name type="scientific">Galbibacter marinus</name>
    <dbReference type="NCBI Taxonomy" id="555500"/>
    <lineage>
        <taxon>Bacteria</taxon>
        <taxon>Pseudomonadati</taxon>
        <taxon>Bacteroidota</taxon>
        <taxon>Flavobacteriia</taxon>
        <taxon>Flavobacteriales</taxon>
        <taxon>Flavobacteriaceae</taxon>
        <taxon>Galbibacter</taxon>
    </lineage>
</organism>
<dbReference type="PIRSF" id="PIRSF012524">
    <property type="entry name" value="YitL_S1"/>
    <property type="match status" value="1"/>
</dbReference>
<reference evidence="3 4" key="1">
    <citation type="journal article" date="2012" name="J. Bacteriol.">
        <title>Genome Sequence of Galbibacter marinum Type Strain ck-I2-15.</title>
        <authorList>
            <person name="Lai Q."/>
            <person name="Li C."/>
            <person name="Shao Z."/>
        </authorList>
    </citation>
    <scope>NUCLEOTIDE SEQUENCE [LARGE SCALE GENOMIC DNA]</scope>
    <source>
        <strain evidence="4">ck-I2-15</strain>
    </source>
</reference>
<dbReference type="InterPro" id="IPR039566">
    <property type="entry name" value="CvfB_S1_st"/>
</dbReference>
<name>K2QMI4_9FLAO</name>
<feature type="domain" description="S1 motif" evidence="2">
    <location>
        <begin position="144"/>
        <end position="206"/>
    </location>
</feature>
<dbReference type="InterPro" id="IPR040764">
    <property type="entry name" value="CvfB_WH"/>
</dbReference>
<dbReference type="STRING" id="555500.I215_04025"/>
<keyword evidence="4" id="KW-1185">Reference proteome</keyword>
<dbReference type="Proteomes" id="UP000007364">
    <property type="component" value="Unassembled WGS sequence"/>
</dbReference>
<dbReference type="InterPro" id="IPR036388">
    <property type="entry name" value="WH-like_DNA-bd_sf"/>
</dbReference>
<dbReference type="Pfam" id="PF13509">
    <property type="entry name" value="S1_2"/>
    <property type="match status" value="2"/>
</dbReference>
<dbReference type="Gene3D" id="1.10.10.10">
    <property type="entry name" value="Winged helix-like DNA-binding domain superfamily/Winged helix DNA-binding domain"/>
    <property type="match status" value="1"/>
</dbReference>
<gene>
    <name evidence="3" type="ORF">I215_04025</name>
</gene>
<dbReference type="EMBL" id="AMSG01000003">
    <property type="protein sequence ID" value="EKF56082.1"/>
    <property type="molecule type" value="Genomic_DNA"/>
</dbReference>
<evidence type="ECO:0000259" key="2">
    <source>
        <dbReference type="SMART" id="SM00316"/>
    </source>
</evidence>
<dbReference type="PANTHER" id="PTHR37296">
    <property type="entry name" value="CONSERVED VIRULENCE FACTOR B"/>
    <property type="match status" value="1"/>
</dbReference>
<evidence type="ECO:0000313" key="3">
    <source>
        <dbReference type="EMBL" id="EKF56082.1"/>
    </source>
</evidence>
<accession>K2QMI4</accession>
<dbReference type="InterPro" id="IPR012340">
    <property type="entry name" value="NA-bd_OB-fold"/>
</dbReference>
<dbReference type="eggNOG" id="COG2996">
    <property type="taxonomic scope" value="Bacteria"/>
</dbReference>
<dbReference type="Gene3D" id="2.40.50.140">
    <property type="entry name" value="Nucleic acid-binding proteins"/>
    <property type="match status" value="2"/>
</dbReference>
<dbReference type="OrthoDB" id="9801597at2"/>
<dbReference type="SMART" id="SM00316">
    <property type="entry name" value="S1"/>
    <property type="match status" value="2"/>
</dbReference>
<dbReference type="RefSeq" id="WP_008990678.1">
    <property type="nucleotide sequence ID" value="NZ_AMSG01000003.1"/>
</dbReference>
<dbReference type="InterPro" id="IPR003029">
    <property type="entry name" value="S1_domain"/>
</dbReference>
<dbReference type="InterPro" id="IPR014464">
    <property type="entry name" value="CvfB_fam"/>
</dbReference>
<evidence type="ECO:0000313" key="4">
    <source>
        <dbReference type="Proteomes" id="UP000007364"/>
    </source>
</evidence>